<keyword evidence="2" id="KW-0808">Transferase</keyword>
<gene>
    <name evidence="4" type="ORF">AB0301_13515</name>
</gene>
<dbReference type="Proteomes" id="UP001553715">
    <property type="component" value="Unassembled WGS sequence"/>
</dbReference>
<dbReference type="InterPro" id="IPR045304">
    <property type="entry name" value="LbH_SAT"/>
</dbReference>
<name>A0ABV3LL22_9MICO</name>
<keyword evidence="3" id="KW-0012">Acyltransferase</keyword>
<organism evidence="4 5">
    <name type="scientific">Microbacterium profundi</name>
    <dbReference type="NCBI Taxonomy" id="450380"/>
    <lineage>
        <taxon>Bacteria</taxon>
        <taxon>Bacillati</taxon>
        <taxon>Actinomycetota</taxon>
        <taxon>Actinomycetes</taxon>
        <taxon>Micrococcales</taxon>
        <taxon>Microbacteriaceae</taxon>
        <taxon>Microbacterium</taxon>
    </lineage>
</organism>
<evidence type="ECO:0000313" key="4">
    <source>
        <dbReference type="EMBL" id="MEW1976072.1"/>
    </source>
</evidence>
<dbReference type="PANTHER" id="PTHR42811">
    <property type="entry name" value="SERINE ACETYLTRANSFERASE"/>
    <property type="match status" value="1"/>
</dbReference>
<evidence type="ECO:0000313" key="5">
    <source>
        <dbReference type="Proteomes" id="UP001553715"/>
    </source>
</evidence>
<comment type="similarity">
    <text evidence="1">Belongs to the transferase hexapeptide repeat family.</text>
</comment>
<reference evidence="4 5" key="1">
    <citation type="submission" date="2024-06" db="EMBL/GenBank/DDBJ databases">
        <title>The Natural Products Discovery Center: Release of the First 8490 Sequenced Strains for Exploring Actinobacteria Biosynthetic Diversity.</title>
        <authorList>
            <person name="Kalkreuter E."/>
            <person name="Kautsar S.A."/>
            <person name="Yang D."/>
            <person name="Bader C.D."/>
            <person name="Teijaro C.N."/>
            <person name="Fluegel L."/>
            <person name="Davis C.M."/>
            <person name="Simpson J.R."/>
            <person name="Lauterbach L."/>
            <person name="Steele A.D."/>
            <person name="Gui C."/>
            <person name="Meng S."/>
            <person name="Li G."/>
            <person name="Viehrig K."/>
            <person name="Ye F."/>
            <person name="Su P."/>
            <person name="Kiefer A.F."/>
            <person name="Nichols A."/>
            <person name="Cepeda A.J."/>
            <person name="Yan W."/>
            <person name="Fan B."/>
            <person name="Jiang Y."/>
            <person name="Adhikari A."/>
            <person name="Zheng C.-J."/>
            <person name="Schuster L."/>
            <person name="Cowan T.M."/>
            <person name="Smanski M.J."/>
            <person name="Chevrette M.G."/>
            <person name="De Carvalho L.P.S."/>
            <person name="Shen B."/>
        </authorList>
    </citation>
    <scope>NUCLEOTIDE SEQUENCE [LARGE SCALE GENOMIC DNA]</scope>
    <source>
        <strain evidence="4 5">NPDC077434</strain>
    </source>
</reference>
<keyword evidence="5" id="KW-1185">Reference proteome</keyword>
<protein>
    <submittedName>
        <fullName evidence="4">Serine acetyltransferase</fullName>
    </submittedName>
</protein>
<evidence type="ECO:0000256" key="1">
    <source>
        <dbReference type="ARBA" id="ARBA00007274"/>
    </source>
</evidence>
<evidence type="ECO:0000256" key="3">
    <source>
        <dbReference type="ARBA" id="ARBA00023315"/>
    </source>
</evidence>
<proteinExistence type="inferred from homology"/>
<dbReference type="CDD" id="cd03354">
    <property type="entry name" value="LbH_SAT"/>
    <property type="match status" value="1"/>
</dbReference>
<dbReference type="Gene3D" id="2.160.10.10">
    <property type="entry name" value="Hexapeptide repeat proteins"/>
    <property type="match status" value="1"/>
</dbReference>
<dbReference type="RefSeq" id="WP_052166726.1">
    <property type="nucleotide sequence ID" value="NZ_JBFBMH010000021.1"/>
</dbReference>
<dbReference type="SUPFAM" id="SSF51161">
    <property type="entry name" value="Trimeric LpxA-like enzymes"/>
    <property type="match status" value="1"/>
</dbReference>
<dbReference type="InterPro" id="IPR001451">
    <property type="entry name" value="Hexapep"/>
</dbReference>
<comment type="caution">
    <text evidence="4">The sequence shown here is derived from an EMBL/GenBank/DDBJ whole genome shotgun (WGS) entry which is preliminary data.</text>
</comment>
<accession>A0ABV3LL22</accession>
<dbReference type="Pfam" id="PF00132">
    <property type="entry name" value="Hexapep"/>
    <property type="match status" value="1"/>
</dbReference>
<evidence type="ECO:0000256" key="2">
    <source>
        <dbReference type="ARBA" id="ARBA00022679"/>
    </source>
</evidence>
<sequence>MFRQLTPPAAAPRRGALSADLARMYGSFLQGEQTSLSKKIAFLLTNSEFHCVACYRFGRFANRVKRRSVVSGLLFLAIHRIWNRWVTHIHHCEISPRAQIAPGFLLMHRTGVIIGAAKIGRNAVIHQNVTIGQRVSGGDHGLPTIGDNVWVGPGAIITGAIVIGGDATISAGTVLSRDVPAHSLVAGVPGRVVTQNYDNREMLGHVVA</sequence>
<dbReference type="EMBL" id="JBFBMH010000021">
    <property type="protein sequence ID" value="MEW1976072.1"/>
    <property type="molecule type" value="Genomic_DNA"/>
</dbReference>
<dbReference type="InterPro" id="IPR011004">
    <property type="entry name" value="Trimer_LpxA-like_sf"/>
</dbReference>